<reference evidence="1" key="1">
    <citation type="journal article" date="2021" name="bioRxiv">
        <title>Whole Genome Assembly and Annotation of Northern Wild Rice, Zizania palustris L., Supports a Whole Genome Duplication in the Zizania Genus.</title>
        <authorList>
            <person name="Haas M."/>
            <person name="Kono T."/>
            <person name="Macchietto M."/>
            <person name="Millas R."/>
            <person name="McGilp L."/>
            <person name="Shao M."/>
            <person name="Duquette J."/>
            <person name="Hirsch C.N."/>
            <person name="Kimball J."/>
        </authorList>
    </citation>
    <scope>NUCLEOTIDE SEQUENCE</scope>
    <source>
        <tissue evidence="1">Fresh leaf tissue</tissue>
    </source>
</reference>
<reference evidence="1" key="2">
    <citation type="submission" date="2021-02" db="EMBL/GenBank/DDBJ databases">
        <authorList>
            <person name="Kimball J.A."/>
            <person name="Haas M.W."/>
            <person name="Macchietto M."/>
            <person name="Kono T."/>
            <person name="Duquette J."/>
            <person name="Shao M."/>
        </authorList>
    </citation>
    <scope>NUCLEOTIDE SEQUENCE</scope>
    <source>
        <tissue evidence="1">Fresh leaf tissue</tissue>
    </source>
</reference>
<organism evidence="1 2">
    <name type="scientific">Zizania palustris</name>
    <name type="common">Northern wild rice</name>
    <dbReference type="NCBI Taxonomy" id="103762"/>
    <lineage>
        <taxon>Eukaryota</taxon>
        <taxon>Viridiplantae</taxon>
        <taxon>Streptophyta</taxon>
        <taxon>Embryophyta</taxon>
        <taxon>Tracheophyta</taxon>
        <taxon>Spermatophyta</taxon>
        <taxon>Magnoliopsida</taxon>
        <taxon>Liliopsida</taxon>
        <taxon>Poales</taxon>
        <taxon>Poaceae</taxon>
        <taxon>BOP clade</taxon>
        <taxon>Oryzoideae</taxon>
        <taxon>Oryzeae</taxon>
        <taxon>Zizaniinae</taxon>
        <taxon>Zizania</taxon>
    </lineage>
</organism>
<comment type="caution">
    <text evidence="1">The sequence shown here is derived from an EMBL/GenBank/DDBJ whole genome shotgun (WGS) entry which is preliminary data.</text>
</comment>
<gene>
    <name evidence="1" type="ORF">GUJ93_ZPchr0005g16253</name>
</gene>
<evidence type="ECO:0000313" key="2">
    <source>
        <dbReference type="Proteomes" id="UP000729402"/>
    </source>
</evidence>
<proteinExistence type="predicted"/>
<dbReference type="AlphaFoldDB" id="A0A8J5SEU4"/>
<evidence type="ECO:0000313" key="1">
    <source>
        <dbReference type="EMBL" id="KAG8066942.1"/>
    </source>
</evidence>
<sequence>MAIVLFLLELKGFVVEKIMAKMLVRTLLLPSIEFIDIIHGDIELSNARDTTTSFQGRSVLDKALIDHLIIVPSQIPSPQMEHHVGAPPQLTRTY</sequence>
<dbReference type="EMBL" id="JAAALK010000284">
    <property type="protein sequence ID" value="KAG8066942.1"/>
    <property type="molecule type" value="Genomic_DNA"/>
</dbReference>
<dbReference type="Proteomes" id="UP000729402">
    <property type="component" value="Unassembled WGS sequence"/>
</dbReference>
<name>A0A8J5SEU4_ZIZPA</name>
<protein>
    <submittedName>
        <fullName evidence="1">Uncharacterized protein</fullName>
    </submittedName>
</protein>
<keyword evidence="2" id="KW-1185">Reference proteome</keyword>
<accession>A0A8J5SEU4</accession>